<evidence type="ECO:0000313" key="1">
    <source>
        <dbReference type="EMBL" id="NBD27570.1"/>
    </source>
</evidence>
<dbReference type="Gene3D" id="3.40.50.720">
    <property type="entry name" value="NAD(P)-binding Rossmann-like Domain"/>
    <property type="match status" value="1"/>
</dbReference>
<comment type="caution">
    <text evidence="1">The sequence shown here is derived from an EMBL/GenBank/DDBJ whole genome shotgun (WGS) entry which is preliminary data.</text>
</comment>
<name>A0ABW9XXX7_9BACL</name>
<protein>
    <submittedName>
        <fullName evidence="1">Uncharacterized protein</fullName>
    </submittedName>
</protein>
<dbReference type="Proteomes" id="UP000665561">
    <property type="component" value="Unassembled WGS sequence"/>
</dbReference>
<keyword evidence="2" id="KW-1185">Reference proteome</keyword>
<dbReference type="RefSeq" id="WP_161746587.1">
    <property type="nucleotide sequence ID" value="NZ_JAAAMV010000028.1"/>
</dbReference>
<accession>A0ABW9XXX7</accession>
<reference evidence="1 2" key="1">
    <citation type="submission" date="2020-01" db="EMBL/GenBank/DDBJ databases">
        <title>Paenibacillus soybeanensis sp. nov. isolated from the nodules of soybean (Glycine max(L.) Merr).</title>
        <authorList>
            <person name="Wang H."/>
        </authorList>
    </citation>
    <scope>NUCLEOTIDE SEQUENCE [LARGE SCALE GENOMIC DNA]</scope>
    <source>
        <strain evidence="1 2">T1</strain>
    </source>
</reference>
<organism evidence="1 2">
    <name type="scientific">Paenibacillus glycinis</name>
    <dbReference type="NCBI Taxonomy" id="2697035"/>
    <lineage>
        <taxon>Bacteria</taxon>
        <taxon>Bacillati</taxon>
        <taxon>Bacillota</taxon>
        <taxon>Bacilli</taxon>
        <taxon>Bacillales</taxon>
        <taxon>Paenibacillaceae</taxon>
        <taxon>Paenibacillus</taxon>
    </lineage>
</organism>
<dbReference type="EMBL" id="JAAAMV010000028">
    <property type="protein sequence ID" value="NBD27570.1"/>
    <property type="molecule type" value="Genomic_DNA"/>
</dbReference>
<proteinExistence type="predicted"/>
<sequence length="57" mass="6451">MLVTGEAGFIASDFIYYYRTIHPNSRIIDIDAFTCTGNTTKDWWASIRSGAYQGELI</sequence>
<evidence type="ECO:0000313" key="2">
    <source>
        <dbReference type="Proteomes" id="UP000665561"/>
    </source>
</evidence>
<gene>
    <name evidence="1" type="ORF">GT019_27165</name>
</gene>